<gene>
    <name evidence="1" type="ORF">V6N12_009082</name>
</gene>
<accession>A0ABR2C6H4</accession>
<organism evidence="1 2">
    <name type="scientific">Hibiscus sabdariffa</name>
    <name type="common">roselle</name>
    <dbReference type="NCBI Taxonomy" id="183260"/>
    <lineage>
        <taxon>Eukaryota</taxon>
        <taxon>Viridiplantae</taxon>
        <taxon>Streptophyta</taxon>
        <taxon>Embryophyta</taxon>
        <taxon>Tracheophyta</taxon>
        <taxon>Spermatophyta</taxon>
        <taxon>Magnoliopsida</taxon>
        <taxon>eudicotyledons</taxon>
        <taxon>Gunneridae</taxon>
        <taxon>Pentapetalae</taxon>
        <taxon>rosids</taxon>
        <taxon>malvids</taxon>
        <taxon>Malvales</taxon>
        <taxon>Malvaceae</taxon>
        <taxon>Malvoideae</taxon>
        <taxon>Hibiscus</taxon>
    </lineage>
</organism>
<keyword evidence="2" id="KW-1185">Reference proteome</keyword>
<reference evidence="1 2" key="1">
    <citation type="journal article" date="2024" name="G3 (Bethesda)">
        <title>Genome assembly of Hibiscus sabdariffa L. provides insights into metabolisms of medicinal natural products.</title>
        <authorList>
            <person name="Kim T."/>
        </authorList>
    </citation>
    <scope>NUCLEOTIDE SEQUENCE [LARGE SCALE GENOMIC DNA]</scope>
    <source>
        <strain evidence="1">TK-2024</strain>
        <tissue evidence="1">Old leaves</tissue>
    </source>
</reference>
<evidence type="ECO:0000313" key="2">
    <source>
        <dbReference type="Proteomes" id="UP001472677"/>
    </source>
</evidence>
<comment type="caution">
    <text evidence="1">The sequence shown here is derived from an EMBL/GenBank/DDBJ whole genome shotgun (WGS) entry which is preliminary data.</text>
</comment>
<evidence type="ECO:0000313" key="1">
    <source>
        <dbReference type="EMBL" id="KAK8514376.1"/>
    </source>
</evidence>
<name>A0ABR2C6H4_9ROSI</name>
<dbReference type="EMBL" id="JBBPBM010000067">
    <property type="protein sequence ID" value="KAK8514376.1"/>
    <property type="molecule type" value="Genomic_DNA"/>
</dbReference>
<dbReference type="Proteomes" id="UP001472677">
    <property type="component" value="Unassembled WGS sequence"/>
</dbReference>
<sequence length="109" mass="12247">MDTLLVLQDFSPTPPKLKPRISPYRWEILGQHWLVLTTPAQGGPRKRQVFVVPGITFADAKIKQVTDPTGNVNLSPFQQWESAYECLQNDSMEPPISAMPEGDSRAQLQ</sequence>
<proteinExistence type="predicted"/>
<protein>
    <submittedName>
        <fullName evidence="1">Uncharacterized protein</fullName>
    </submittedName>
</protein>